<dbReference type="Proteomes" id="UP000599688">
    <property type="component" value="Unassembled WGS sequence"/>
</dbReference>
<keyword evidence="2" id="KW-0347">Helicase</keyword>
<dbReference type="AlphaFoldDB" id="A0A916ZRF9"/>
<feature type="domain" description="Schlafen AlbA-2" evidence="1">
    <location>
        <begin position="5"/>
        <end position="125"/>
    </location>
</feature>
<dbReference type="Pfam" id="PF04326">
    <property type="entry name" value="SLFN_AlbA_2"/>
    <property type="match status" value="1"/>
</dbReference>
<keyword evidence="2" id="KW-0067">ATP-binding</keyword>
<dbReference type="RefSeq" id="WP_188405546.1">
    <property type="nucleotide sequence ID" value="NZ_BMGL01000004.1"/>
</dbReference>
<keyword evidence="3" id="KW-1185">Reference proteome</keyword>
<dbReference type="Gene3D" id="3.30.950.30">
    <property type="entry name" value="Schlafen, AAA domain"/>
    <property type="match status" value="1"/>
</dbReference>
<protein>
    <submittedName>
        <fullName evidence="2">ATP-dependent DNA helicase</fullName>
    </submittedName>
</protein>
<gene>
    <name evidence="2" type="ORF">GCM10010831_08320</name>
</gene>
<dbReference type="InterPro" id="IPR038461">
    <property type="entry name" value="Schlafen_AlbA_2_dom_sf"/>
</dbReference>
<keyword evidence="2" id="KW-0547">Nucleotide-binding</keyword>
<proteinExistence type="predicted"/>
<organism evidence="2 3">
    <name type="scientific">Psychroflexus salis</name>
    <dbReference type="NCBI Taxonomy" id="1526574"/>
    <lineage>
        <taxon>Bacteria</taxon>
        <taxon>Pseudomonadati</taxon>
        <taxon>Bacteroidota</taxon>
        <taxon>Flavobacteriia</taxon>
        <taxon>Flavobacteriales</taxon>
        <taxon>Flavobacteriaceae</taxon>
        <taxon>Psychroflexus</taxon>
    </lineage>
</organism>
<sequence length="550" mass="62428">MMQHEDVNIEYKSLKKVIGKSADLKSLAETCVCFANAQGGRIFIGVEDKTAKPEPNQKIKVDEMNQVLKRLRDLTDGVGIVNQETVVSENGGEYLILKILPTLKTIATTSSGKVLIRISDNCFPVSSDELTHLASEKNAFQWELVTAQRLTLNDADSNQIESLLIDIKKSEKVSDFIKNKEDFEVLEHYQLINPEGFLTNLGVLWLGKSSQRARLSYPISVQYIVYNKLDEKIRKESWHFHQYSPKELVLDIEKKAVELTYSSELPDGLFRKNVRQYPREVIRELLINAIAHKKYTMSGDIFIEVYPDKLIITNPGGLPLGVTPKNILHERHRRNPHLITILSDLGLMEGEGSGYDLVYEKLARDAKPLPSISSSYTNLSVTISSNTINPDAVSVLDFIDKHYTLTQKEYIALGVIATEKKILSTQLANKLQLAEEDKMRSWVNGLLDKKIIITQGKRKGTSYLLNPELFAQAKLDITPSLKTLEPYKVEALIIEDLKYNGLSRMVDINSRLPEIDMKEVQKTVYKLVKDKTLETKGSKKNRTYILFKKK</sequence>
<comment type="caution">
    <text evidence="2">The sequence shown here is derived from an EMBL/GenBank/DDBJ whole genome shotgun (WGS) entry which is preliminary data.</text>
</comment>
<evidence type="ECO:0000259" key="1">
    <source>
        <dbReference type="Pfam" id="PF04326"/>
    </source>
</evidence>
<dbReference type="Gene3D" id="3.30.565.60">
    <property type="match status" value="1"/>
</dbReference>
<accession>A0A916ZRF9</accession>
<evidence type="ECO:0000313" key="3">
    <source>
        <dbReference type="Proteomes" id="UP000599688"/>
    </source>
</evidence>
<evidence type="ECO:0000313" key="2">
    <source>
        <dbReference type="EMBL" id="GGE09099.1"/>
    </source>
</evidence>
<reference evidence="2 3" key="1">
    <citation type="journal article" date="2014" name="Int. J. Syst. Evol. Microbiol.">
        <title>Complete genome sequence of Corynebacterium casei LMG S-19264T (=DSM 44701T), isolated from a smear-ripened cheese.</title>
        <authorList>
            <consortium name="US DOE Joint Genome Institute (JGI-PGF)"/>
            <person name="Walter F."/>
            <person name="Albersmeier A."/>
            <person name="Kalinowski J."/>
            <person name="Ruckert C."/>
        </authorList>
    </citation>
    <scope>NUCLEOTIDE SEQUENCE [LARGE SCALE GENOMIC DNA]</scope>
    <source>
        <strain evidence="2 3">CGMCC 1.12925</strain>
    </source>
</reference>
<dbReference type="Pfam" id="PF13749">
    <property type="entry name" value="HATPase_c_4"/>
    <property type="match status" value="1"/>
</dbReference>
<dbReference type="InterPro" id="IPR038475">
    <property type="entry name" value="RecG_C_sf"/>
</dbReference>
<dbReference type="GO" id="GO:0004386">
    <property type="term" value="F:helicase activity"/>
    <property type="evidence" value="ECO:0007669"/>
    <property type="project" value="UniProtKB-KW"/>
</dbReference>
<dbReference type="PANTHER" id="PTHR30595:SF6">
    <property type="entry name" value="SCHLAFEN ALBA-2 DOMAIN-CONTAINING PROTEIN"/>
    <property type="match status" value="1"/>
</dbReference>
<dbReference type="EMBL" id="BMGL01000004">
    <property type="protein sequence ID" value="GGE09099.1"/>
    <property type="molecule type" value="Genomic_DNA"/>
</dbReference>
<name>A0A916ZRF9_9FLAO</name>
<dbReference type="InterPro" id="IPR007421">
    <property type="entry name" value="Schlafen_AlbA_2_dom"/>
</dbReference>
<keyword evidence="2" id="KW-0378">Hydrolase</keyword>
<dbReference type="PANTHER" id="PTHR30595">
    <property type="entry name" value="GLPR-RELATED TRANSCRIPTIONAL REPRESSOR"/>
    <property type="match status" value="1"/>
</dbReference>